<evidence type="ECO:0000313" key="2">
    <source>
        <dbReference type="Proteomes" id="UP000346198"/>
    </source>
</evidence>
<evidence type="ECO:0000313" key="1">
    <source>
        <dbReference type="EMBL" id="VGO22770.1"/>
    </source>
</evidence>
<dbReference type="RefSeq" id="WP_136064391.1">
    <property type="nucleotide sequence ID" value="NZ_CAAHFH010000002.1"/>
</dbReference>
<dbReference type="PROSITE" id="PS51257">
    <property type="entry name" value="PROKAR_LIPOPROTEIN"/>
    <property type="match status" value="1"/>
</dbReference>
<dbReference type="AlphaFoldDB" id="A0A6C2UR32"/>
<sequence length="181" mass="20558">MQTEEHRIPLPEIFWSFETGQPMGHCSVCGCDLMEGCLDYQIEKAFKDGETIFEAAVCTRCQFEVFSELSEKSREQITRYFTRRISMHERTSECLERFGTDHRKWIAHCLIKGYPLEECGEYQLYGYCSGGELVFNGAPHILSGEVIEEITDLLSAASLGVLGKLSDRLFGIDAPKDLLII</sequence>
<organism evidence="1 2">
    <name type="scientific">Pontiella sulfatireligans</name>
    <dbReference type="NCBI Taxonomy" id="2750658"/>
    <lineage>
        <taxon>Bacteria</taxon>
        <taxon>Pseudomonadati</taxon>
        <taxon>Kiritimatiellota</taxon>
        <taxon>Kiritimatiellia</taxon>
        <taxon>Kiritimatiellales</taxon>
        <taxon>Pontiellaceae</taxon>
        <taxon>Pontiella</taxon>
    </lineage>
</organism>
<name>A0A6C2UR32_9BACT</name>
<gene>
    <name evidence="1" type="ORF">SCARR_04866</name>
</gene>
<dbReference type="EMBL" id="CAAHFH010000002">
    <property type="protein sequence ID" value="VGO22770.1"/>
    <property type="molecule type" value="Genomic_DNA"/>
</dbReference>
<proteinExistence type="predicted"/>
<keyword evidence="2" id="KW-1185">Reference proteome</keyword>
<accession>A0A6C2UR32</accession>
<protein>
    <submittedName>
        <fullName evidence="1">Uncharacterized protein</fullName>
    </submittedName>
</protein>
<dbReference type="Proteomes" id="UP000346198">
    <property type="component" value="Unassembled WGS sequence"/>
</dbReference>
<reference evidence="1 2" key="1">
    <citation type="submission" date="2019-04" db="EMBL/GenBank/DDBJ databases">
        <authorList>
            <person name="Van Vliet M D."/>
        </authorList>
    </citation>
    <scope>NUCLEOTIDE SEQUENCE [LARGE SCALE GENOMIC DNA]</scope>
    <source>
        <strain evidence="1 2">F21</strain>
    </source>
</reference>